<organism evidence="1 2">
    <name type="scientific">Strongylus vulgaris</name>
    <name type="common">Blood worm</name>
    <dbReference type="NCBI Taxonomy" id="40348"/>
    <lineage>
        <taxon>Eukaryota</taxon>
        <taxon>Metazoa</taxon>
        <taxon>Ecdysozoa</taxon>
        <taxon>Nematoda</taxon>
        <taxon>Chromadorea</taxon>
        <taxon>Rhabditida</taxon>
        <taxon>Rhabditina</taxon>
        <taxon>Rhabditomorpha</taxon>
        <taxon>Strongyloidea</taxon>
        <taxon>Strongylidae</taxon>
        <taxon>Strongylus</taxon>
    </lineage>
</organism>
<evidence type="ECO:0000313" key="1">
    <source>
        <dbReference type="EMBL" id="VDM67939.1"/>
    </source>
</evidence>
<protein>
    <submittedName>
        <fullName evidence="1">Uncharacterized protein</fullName>
    </submittedName>
</protein>
<reference evidence="1 2" key="1">
    <citation type="submission" date="2018-11" db="EMBL/GenBank/DDBJ databases">
        <authorList>
            <consortium name="Pathogen Informatics"/>
        </authorList>
    </citation>
    <scope>NUCLEOTIDE SEQUENCE [LARGE SCALE GENOMIC DNA]</scope>
</reference>
<accession>A0A3P7IM01</accession>
<dbReference type="AlphaFoldDB" id="A0A3P7IM01"/>
<dbReference type="Proteomes" id="UP000270094">
    <property type="component" value="Unassembled WGS sequence"/>
</dbReference>
<proteinExistence type="predicted"/>
<gene>
    <name evidence="1" type="ORF">SVUK_LOCUS2937</name>
</gene>
<sequence>MLARERVELMFEGGCWLYVDDIRDVQALYLGKGFEQVGAV</sequence>
<name>A0A3P7IM01_STRVU</name>
<dbReference type="EMBL" id="UYYB01007082">
    <property type="protein sequence ID" value="VDM67939.1"/>
    <property type="molecule type" value="Genomic_DNA"/>
</dbReference>
<evidence type="ECO:0000313" key="2">
    <source>
        <dbReference type="Proteomes" id="UP000270094"/>
    </source>
</evidence>
<keyword evidence="2" id="KW-1185">Reference proteome</keyword>